<feature type="region of interest" description="Disordered" evidence="2">
    <location>
        <begin position="1"/>
        <end position="21"/>
    </location>
</feature>
<dbReference type="Proteomes" id="UP000050424">
    <property type="component" value="Unassembled WGS sequence"/>
</dbReference>
<feature type="region of interest" description="Disordered" evidence="2">
    <location>
        <begin position="277"/>
        <end position="358"/>
    </location>
</feature>
<feature type="region of interest" description="Disordered" evidence="2">
    <location>
        <begin position="77"/>
        <end position="99"/>
    </location>
</feature>
<organism evidence="3 4">
    <name type="scientific">Neonectria ditissima</name>
    <dbReference type="NCBI Taxonomy" id="78410"/>
    <lineage>
        <taxon>Eukaryota</taxon>
        <taxon>Fungi</taxon>
        <taxon>Dikarya</taxon>
        <taxon>Ascomycota</taxon>
        <taxon>Pezizomycotina</taxon>
        <taxon>Sordariomycetes</taxon>
        <taxon>Hypocreomycetidae</taxon>
        <taxon>Hypocreales</taxon>
        <taxon>Nectriaceae</taxon>
        <taxon>Neonectria</taxon>
    </lineage>
</organism>
<dbReference type="EMBL" id="LKCW01000167">
    <property type="protein sequence ID" value="KPM37395.1"/>
    <property type="molecule type" value="Genomic_DNA"/>
</dbReference>
<feature type="compositionally biased region" description="Polar residues" evidence="2">
    <location>
        <begin position="291"/>
        <end position="301"/>
    </location>
</feature>
<feature type="coiled-coil region" evidence="1">
    <location>
        <begin position="403"/>
        <end position="529"/>
    </location>
</feature>
<feature type="region of interest" description="Disordered" evidence="2">
    <location>
        <begin position="956"/>
        <end position="1044"/>
    </location>
</feature>
<evidence type="ECO:0000313" key="3">
    <source>
        <dbReference type="EMBL" id="KPM37395.1"/>
    </source>
</evidence>
<keyword evidence="4" id="KW-1185">Reference proteome</keyword>
<feature type="compositionally biased region" description="Polar residues" evidence="2">
    <location>
        <begin position="987"/>
        <end position="1014"/>
    </location>
</feature>
<feature type="coiled-coil region" evidence="1">
    <location>
        <begin position="865"/>
        <end position="899"/>
    </location>
</feature>
<feature type="compositionally biased region" description="Basic and acidic residues" evidence="2">
    <location>
        <begin position="1149"/>
        <end position="1161"/>
    </location>
</feature>
<dbReference type="STRING" id="78410.A0A0P7BA33"/>
<feature type="region of interest" description="Disordered" evidence="2">
    <location>
        <begin position="150"/>
        <end position="183"/>
    </location>
</feature>
<evidence type="ECO:0000256" key="1">
    <source>
        <dbReference type="SAM" id="Coils"/>
    </source>
</evidence>
<protein>
    <submittedName>
        <fullName evidence="3">Uncharacterized protein</fullName>
    </submittedName>
</protein>
<dbReference type="OrthoDB" id="4848543at2759"/>
<comment type="caution">
    <text evidence="3">The sequence shown here is derived from an EMBL/GenBank/DDBJ whole genome shotgun (WGS) entry which is preliminary data.</text>
</comment>
<reference evidence="3 4" key="1">
    <citation type="submission" date="2015-09" db="EMBL/GenBank/DDBJ databases">
        <title>Draft genome of a European isolate of the apple canker pathogen Neonectria ditissima.</title>
        <authorList>
            <person name="Gomez-Cortecero A."/>
            <person name="Harrison R.J."/>
            <person name="Armitage A.D."/>
        </authorList>
    </citation>
    <scope>NUCLEOTIDE SEQUENCE [LARGE SCALE GENOMIC DNA]</scope>
    <source>
        <strain evidence="3 4">R09/05</strain>
    </source>
</reference>
<gene>
    <name evidence="3" type="ORF">AK830_g9170</name>
</gene>
<dbReference type="AlphaFoldDB" id="A0A0P7BA33"/>
<keyword evidence="1" id="KW-0175">Coiled coil</keyword>
<proteinExistence type="predicted"/>
<evidence type="ECO:0000256" key="2">
    <source>
        <dbReference type="SAM" id="MobiDB-lite"/>
    </source>
</evidence>
<evidence type="ECO:0000313" key="4">
    <source>
        <dbReference type="Proteomes" id="UP000050424"/>
    </source>
</evidence>
<feature type="region of interest" description="Disordered" evidence="2">
    <location>
        <begin position="1126"/>
        <end position="1194"/>
    </location>
</feature>
<feature type="region of interest" description="Disordered" evidence="2">
    <location>
        <begin position="201"/>
        <end position="252"/>
    </location>
</feature>
<sequence length="1194" mass="134362">MENSLGSMLWTNSSRSSSLASFGNVTDERDFDRLSSVIPDSYPLNTFIPHKLAKFSAPKDEVSELALSEGFSWAVKEPPRPGQFSRQPHHQPAPPARLVSHSRQASIASQGITSKVATLGNRSQIQRGLAPLDLPELGLLGNGAPRKHLTANPVISSDSSNSKGSVSQDTSDGLGFPELLPRPSCDPLTLIEGKIVYSSDHMSSREDHLKSQGHRTGSSDDASLEPRAPTASRPGDLAGLSKSPPIPVHSDRQRLDSLKLPLPHGPHVLQAIHNDQPSSICGDLERPVAQTPKSSQRQSRGASDRKPSRPIRTPRQEEQTPKDRNRSQSRASNISKKRSHVEKHRSQANTERQKEAMHQMAENLNKCIRISVEERQVATWEIEKLQSEINQREVEKKKVHGLLSKKEDEIKDALARCQKLEDNEHQATDENQRLSGENEALKEQLSEVEKDAVKLKTKYRAYRGKLNDAIEEQQNLFTRCQEFYKEAKKELEREEKKRTADTCAIKIDIEDSRNKCKEMENCLEELRTQTEEEGRKKDALVSQLETKLKAQEVELSRERGSAIDLRQRIEDHGNIQEAVARVESQVQALLENRESSDANEQKQTEVTSQLSSKRLDHILEHLSSPTNNTVLPIAIESTIERLERKIISRILPAVLTVISGQAQAEESFVQLRDNLMDRLAQIQSGVDHEDERRSQHEKADGATSQDILDLLVRIDARTVSAEKTYKQTERQFVDWTHNEAHLRESFEISLRDQINQQLRVRESVLGEVEQKLYSVVDDYRNKIDAMKDLILESDDDAKKHLQDAIDAIRHTLENGFNEESARSHREIIQSEDIQASIEGHLEEINKRLAVLTSSDPSSETLHRGLNEEQQTVTKLRQKLAQLENEAKAGKEIHERWQQDINAIGMMRDQLRDMRQRVPEMKSLEAKFQNMAQINQVMDSTAKYLMTERSWVCQQLRAKTKSENPSVDATEKREKPEVNQPEIGIALSNAQSTVTNSQASLTKSDSATGTSSQDESMSRKVVVYSPREDANSPFPPPSIAQEQLRRREAAIPRSILRPASSSQDASQELPGVPPNNSQYNRPVTGKSSSATASTKQGVIDQIRFGLVQEIPTQKSWGLTTVADFERDTKSSGNGGGVEKKHMLAATEQIETTKRIKTERESSQTEMGLKGCQQRPKATKKSRVIRTYSRKPIIEE</sequence>
<feature type="region of interest" description="Disordered" evidence="2">
    <location>
        <begin position="1056"/>
        <end position="1093"/>
    </location>
</feature>
<feature type="compositionally biased region" description="Low complexity" evidence="2">
    <location>
        <begin position="156"/>
        <end position="167"/>
    </location>
</feature>
<feature type="compositionally biased region" description="Basic and acidic residues" evidence="2">
    <location>
        <begin position="314"/>
        <end position="326"/>
    </location>
</feature>
<name>A0A0P7BA33_9HYPO</name>
<accession>A0A0P7BA33</accession>